<dbReference type="OrthoDB" id="4501659at2759"/>
<protein>
    <recommendedName>
        <fullName evidence="5">Hydrophobin</fullName>
    </recommendedName>
</protein>
<dbReference type="SMART" id="SM00075">
    <property type="entry name" value="HYDRO"/>
    <property type="match status" value="1"/>
</dbReference>
<dbReference type="GO" id="GO:0005199">
    <property type="term" value="F:structural constituent of cell wall"/>
    <property type="evidence" value="ECO:0007669"/>
    <property type="project" value="InterPro"/>
</dbReference>
<dbReference type="OMA" id="ACCNAGD"/>
<organism evidence="7 8">
    <name type="scientific">Aspergillus calidoustus</name>
    <dbReference type="NCBI Taxonomy" id="454130"/>
    <lineage>
        <taxon>Eukaryota</taxon>
        <taxon>Fungi</taxon>
        <taxon>Dikarya</taxon>
        <taxon>Ascomycota</taxon>
        <taxon>Pezizomycotina</taxon>
        <taxon>Eurotiomycetes</taxon>
        <taxon>Eurotiomycetidae</taxon>
        <taxon>Eurotiales</taxon>
        <taxon>Aspergillaceae</taxon>
        <taxon>Aspergillus</taxon>
        <taxon>Aspergillus subgen. Nidulantes</taxon>
    </lineage>
</organism>
<evidence type="ECO:0000313" key="8">
    <source>
        <dbReference type="Proteomes" id="UP000054771"/>
    </source>
</evidence>
<dbReference type="GO" id="GO:0030435">
    <property type="term" value="P:sporulation resulting in formation of a cellular spore"/>
    <property type="evidence" value="ECO:0007669"/>
    <property type="project" value="UniProtKB-KW"/>
</dbReference>
<accession>A0A0U5FZ96</accession>
<feature type="signal peptide" evidence="6">
    <location>
        <begin position="1"/>
        <end position="15"/>
    </location>
</feature>
<dbReference type="EMBL" id="CDMC01000004">
    <property type="protein sequence ID" value="CEL04859.1"/>
    <property type="molecule type" value="Genomic_DNA"/>
</dbReference>
<dbReference type="Proteomes" id="UP000054771">
    <property type="component" value="Unassembled WGS sequence"/>
</dbReference>
<evidence type="ECO:0000256" key="3">
    <source>
        <dbReference type="ARBA" id="ARBA00023321"/>
    </source>
</evidence>
<keyword evidence="5 6" id="KW-0732">Signal</keyword>
<feature type="chain" id="PRO_5012994967" description="Hydrophobin" evidence="6">
    <location>
        <begin position="16"/>
        <end position="129"/>
    </location>
</feature>
<reference evidence="8" key="1">
    <citation type="journal article" date="2016" name="Genome Announc.">
        <title>Draft genome sequences of fungus Aspergillus calidoustus.</title>
        <authorList>
            <person name="Horn F."/>
            <person name="Linde J."/>
            <person name="Mattern D.J."/>
            <person name="Walther G."/>
            <person name="Guthke R."/>
            <person name="Scherlach K."/>
            <person name="Martin K."/>
            <person name="Brakhage A.A."/>
            <person name="Petzke L."/>
            <person name="Valiante V."/>
        </authorList>
    </citation>
    <scope>NUCLEOTIDE SEQUENCE [LARGE SCALE GENOMIC DNA]</scope>
    <source>
        <strain evidence="8">SF006504</strain>
    </source>
</reference>
<dbReference type="GO" id="GO:0048315">
    <property type="term" value="P:conidium formation"/>
    <property type="evidence" value="ECO:0007669"/>
    <property type="project" value="UniProtKB-KW"/>
</dbReference>
<comment type="subcellular location">
    <subcellularLocation>
        <location evidence="5">Secreted</location>
        <location evidence="5">Cell wall</location>
    </subcellularLocation>
    <subcellularLocation>
        <location evidence="4">Spore wall</location>
    </subcellularLocation>
</comment>
<comment type="similarity">
    <text evidence="5">Belongs to the fungal hydrophobin family.</text>
</comment>
<evidence type="ECO:0000313" key="7">
    <source>
        <dbReference type="EMBL" id="CEL04859.1"/>
    </source>
</evidence>
<proteinExistence type="inferred from homology"/>
<keyword evidence="5" id="KW-0134">Cell wall</keyword>
<sequence>MKLLILATLLATALAFPTSPAGTGTEASTTENPDGNTCGRAQLACCPDLEATSISREEGDSLLNLLDGSDVLANGVLGGYRGCSGLVSLQNAVSGQCNNNVACCNAGDTELNGLVNVAVPCLPINLPVL</sequence>
<dbReference type="GO" id="GO:0031160">
    <property type="term" value="C:spore wall"/>
    <property type="evidence" value="ECO:0007669"/>
    <property type="project" value="UniProtKB-SubCell"/>
</dbReference>
<gene>
    <name evidence="7" type="ORF">ASPCAL05983</name>
</gene>
<name>A0A0U5FZ96_ASPCI</name>
<evidence type="ECO:0000256" key="1">
    <source>
        <dbReference type="ARBA" id="ARBA00022969"/>
    </source>
</evidence>
<evidence type="ECO:0000256" key="6">
    <source>
        <dbReference type="SAM" id="SignalP"/>
    </source>
</evidence>
<keyword evidence="5" id="KW-0964">Secreted</keyword>
<dbReference type="InterPro" id="IPR001338">
    <property type="entry name" value="Class_I_Hydrophobin"/>
</dbReference>
<keyword evidence="1" id="KW-0749">Sporulation</keyword>
<evidence type="ECO:0000256" key="2">
    <source>
        <dbReference type="ARBA" id="ARBA00023157"/>
    </source>
</evidence>
<keyword evidence="8" id="KW-1185">Reference proteome</keyword>
<dbReference type="Pfam" id="PF01185">
    <property type="entry name" value="Hydrophobin"/>
    <property type="match status" value="1"/>
</dbReference>
<keyword evidence="2 5" id="KW-1015">Disulfide bond</keyword>
<dbReference type="AlphaFoldDB" id="A0A0U5FZ96"/>
<dbReference type="GO" id="GO:0009277">
    <property type="term" value="C:fungal-type cell wall"/>
    <property type="evidence" value="ECO:0007669"/>
    <property type="project" value="InterPro"/>
</dbReference>
<evidence type="ECO:0000256" key="5">
    <source>
        <dbReference type="RuleBase" id="RU365009"/>
    </source>
</evidence>
<evidence type="ECO:0000256" key="4">
    <source>
        <dbReference type="ARBA" id="ARBA00093443"/>
    </source>
</evidence>
<keyword evidence="3" id="KW-0183">Conidiation</keyword>